<feature type="compositionally biased region" description="Basic and acidic residues" evidence="1">
    <location>
        <begin position="324"/>
        <end position="334"/>
    </location>
</feature>
<feature type="non-terminal residue" evidence="2">
    <location>
        <position position="360"/>
    </location>
</feature>
<feature type="compositionally biased region" description="Basic residues" evidence="1">
    <location>
        <begin position="195"/>
        <end position="211"/>
    </location>
</feature>
<gene>
    <name evidence="2" type="ORF">AVDCRST_MAG73-3066</name>
</gene>
<feature type="compositionally biased region" description="Basic and acidic residues" evidence="1">
    <location>
        <begin position="344"/>
        <end position="360"/>
    </location>
</feature>
<accession>A0A6J4ULP1</accession>
<organism evidence="2">
    <name type="scientific">uncultured Thermomicrobiales bacterium</name>
    <dbReference type="NCBI Taxonomy" id="1645740"/>
    <lineage>
        <taxon>Bacteria</taxon>
        <taxon>Pseudomonadati</taxon>
        <taxon>Thermomicrobiota</taxon>
        <taxon>Thermomicrobia</taxon>
        <taxon>Thermomicrobiales</taxon>
        <taxon>environmental samples</taxon>
    </lineage>
</organism>
<evidence type="ECO:0000313" key="2">
    <source>
        <dbReference type="EMBL" id="CAA9554044.1"/>
    </source>
</evidence>
<dbReference type="EC" id="1.1.1.41" evidence="2"/>
<feature type="compositionally biased region" description="Basic and acidic residues" evidence="1">
    <location>
        <begin position="290"/>
        <end position="306"/>
    </location>
</feature>
<feature type="compositionally biased region" description="Basic and acidic residues" evidence="1">
    <location>
        <begin position="212"/>
        <end position="245"/>
    </location>
</feature>
<protein>
    <submittedName>
        <fullName evidence="2">Isocitrate dehydrogenase [NAD]</fullName>
        <ecNumber evidence="2">1.1.1.41</ecNumber>
    </submittedName>
</protein>
<sequence>GVPGDVDPGRRHWPGGGGGNPARAGRQRRGVRLGPPGGRHRGRRAPRRRAAGSNAGLGAAQRRRAEGADHDPGRRRVPQRQRRVTPLAGSLRQPAPGQDDRGCPERVRRHRPGDRAREHGRPLRRGRVRHRHRRSDPGNRRDQRDQRQKGPGRRGGQHQVHHSRRLAADLRVRVQLRPLQWSEKGDGGPQGQHHEVHRRAVPSRRAAGRRRLPGDRVQRPDRRQHVHAVDAETGRVRCAGDAELVRRHRQRPGRRDGRRSRRGAERQHRRRGGGVRADPRFRPQPRRQKRGEPGGDDPGRGDDAAPPRRAGRRRARRAGGGGGDRGRGARDLRPSRRPGPEQGGGHERDGGRDHRAVVGL</sequence>
<feature type="compositionally biased region" description="Basic residues" evidence="1">
    <location>
        <begin position="38"/>
        <end position="50"/>
    </location>
</feature>
<reference evidence="2" key="1">
    <citation type="submission" date="2020-02" db="EMBL/GenBank/DDBJ databases">
        <authorList>
            <person name="Meier V. D."/>
        </authorList>
    </citation>
    <scope>NUCLEOTIDE SEQUENCE</scope>
    <source>
        <strain evidence="2">AVDCRST_MAG73</strain>
    </source>
</reference>
<keyword evidence="2" id="KW-0560">Oxidoreductase</keyword>
<feature type="compositionally biased region" description="Basic and acidic residues" evidence="1">
    <location>
        <begin position="63"/>
        <end position="74"/>
    </location>
</feature>
<feature type="compositionally biased region" description="Basic and acidic residues" evidence="1">
    <location>
        <begin position="135"/>
        <end position="148"/>
    </location>
</feature>
<name>A0A6J4ULP1_9BACT</name>
<feature type="compositionally biased region" description="Basic residues" evidence="1">
    <location>
        <begin position="150"/>
        <end position="165"/>
    </location>
</feature>
<feature type="region of interest" description="Disordered" evidence="1">
    <location>
        <begin position="1"/>
        <end position="360"/>
    </location>
</feature>
<feature type="non-terminal residue" evidence="2">
    <location>
        <position position="1"/>
    </location>
</feature>
<evidence type="ECO:0000256" key="1">
    <source>
        <dbReference type="SAM" id="MobiDB-lite"/>
    </source>
</evidence>
<dbReference type="EMBL" id="CADCWE010000204">
    <property type="protein sequence ID" value="CAA9554044.1"/>
    <property type="molecule type" value="Genomic_DNA"/>
</dbReference>
<feature type="compositionally biased region" description="Basic residues" evidence="1">
    <location>
        <begin position="246"/>
        <end position="273"/>
    </location>
</feature>
<dbReference type="AlphaFoldDB" id="A0A6J4ULP1"/>
<dbReference type="GO" id="GO:0004449">
    <property type="term" value="F:isocitrate dehydrogenase (NAD+) activity"/>
    <property type="evidence" value="ECO:0007669"/>
    <property type="project" value="UniProtKB-EC"/>
</dbReference>
<feature type="compositionally biased region" description="Basic residues" evidence="1">
    <location>
        <begin position="122"/>
        <end position="134"/>
    </location>
</feature>
<proteinExistence type="predicted"/>